<gene>
    <name evidence="4" type="primary">pgaB</name>
    <name evidence="3" type="ordered locus">W5S_4793</name>
    <name evidence="4" type="ORF">F6Q06_02305</name>
</gene>
<dbReference type="InterPro" id="IPR032772">
    <property type="entry name" value="PGA_deacetylase_PgaB_C"/>
</dbReference>
<dbReference type="AlphaFoldDB" id="A0A0H3ICP1"/>
<evidence type="ECO:0000313" key="3">
    <source>
        <dbReference type="EMBL" id="AFI92833.1"/>
    </source>
</evidence>
<dbReference type="eggNOG" id="COG1649">
    <property type="taxonomic scope" value="Bacteria"/>
</dbReference>
<dbReference type="eggNOG" id="COG0726">
    <property type="taxonomic scope" value="Bacteria"/>
</dbReference>
<dbReference type="Gene3D" id="3.20.20.80">
    <property type="entry name" value="Glycosidases"/>
    <property type="match status" value="1"/>
</dbReference>
<dbReference type="InterPro" id="IPR051398">
    <property type="entry name" value="Polysacch_Deacetylase"/>
</dbReference>
<dbReference type="NCBIfam" id="TIGR03938">
    <property type="entry name" value="deacetyl_PgaB"/>
    <property type="match status" value="1"/>
</dbReference>
<dbReference type="GO" id="GO:0016810">
    <property type="term" value="F:hydrolase activity, acting on carbon-nitrogen (but not peptide) bonds"/>
    <property type="evidence" value="ECO:0007669"/>
    <property type="project" value="InterPro"/>
</dbReference>
<dbReference type="EC" id="3.5.1.-" evidence="4"/>
<evidence type="ECO:0000256" key="1">
    <source>
        <dbReference type="ARBA" id="ARBA00022729"/>
    </source>
</evidence>
<dbReference type="InterPro" id="IPR023854">
    <property type="entry name" value="PGA_deacetylase_PgaB"/>
</dbReference>
<evidence type="ECO:0000259" key="2">
    <source>
        <dbReference type="PROSITE" id="PS51677"/>
    </source>
</evidence>
<dbReference type="NCBIfam" id="NF011177">
    <property type="entry name" value="PRK14582.1"/>
    <property type="match status" value="1"/>
</dbReference>
<sequence>MSFIRLRNFVMTLGVLMITACTHSVDVKYSSPAERPTLVKEQALKANQYIVIAYHDVADDGADQRFMAVRTNALNEHFAWLRENGYHPVSVDDILAAGSGGKPLPDRAVLLTFDDGYSSFYYRVYPLLKAYGWPAVLAPVGRWLDTPEDQPVDFSGVQIPRNHFLTWQQVGEMAQSGLVEIGAHTYDLHKGIQANPQGNMEPAAAVRRYFPEGKRYETRDEYRQRFAHDTDLITQRIADATGKKPRVWVWPYGAVGGDALNIVKQRGYQLALTLGSGPASVDSPYNVPRILINNNPDVQRFALLVSYAREPEVIRVAHIDLDYVYDTDKVQQSRNVDALIQRIADLRINTVYLQAFSDPKGDGNVQSLYFPNRWMPVREDLFNHVAWQLASRALVRVYAWMPVLAFDMDDEMLQRVERIDSESGQRSINHSQYRRLSLWDAEARKRITDIYEDLSSYATFSGILFHDDAVLADDEDASHQAIQAYQEAGFPGTIDDIRRNPQLTARWTRFKSKALTDFTLDLAARVHEIRGPQVQTARNIFALPAIEPESEAWFSQNLDDFLAAYDWVAPMAMPLMENVASRDSDAWLQKLVQEVARRPGALNKTVFELQARDWRVPGEPWLDTAQLVKWMTVLQLNGAQNYGYYPDDFLNNSPELESIRPMISSEWYPLP</sequence>
<dbReference type="EMBL" id="CP003415">
    <property type="protein sequence ID" value="AFI92833.1"/>
    <property type="molecule type" value="Genomic_DNA"/>
</dbReference>
<dbReference type="InterPro" id="IPR002509">
    <property type="entry name" value="NODB_dom"/>
</dbReference>
<dbReference type="PROSITE" id="PS51257">
    <property type="entry name" value="PROKAR_LIPOPROTEIN"/>
    <property type="match status" value="1"/>
</dbReference>
<keyword evidence="3" id="KW-0449">Lipoprotein</keyword>
<dbReference type="Proteomes" id="UP001194579">
    <property type="component" value="Unassembled WGS sequence"/>
</dbReference>
<reference evidence="3" key="2">
    <citation type="submission" date="2012-03" db="EMBL/GenBank/DDBJ databases">
        <authorList>
            <person name="Koskinen P."/>
            <person name="Laine P."/>
            <person name="Niemi O."/>
            <person name="Nykyri J."/>
            <person name="Harjunpaa H."/>
            <person name="Auvinen P."/>
            <person name="Paulin L."/>
            <person name="Pirhonen M."/>
            <person name="Palva T."/>
            <person name="Holm L."/>
        </authorList>
    </citation>
    <scope>NUCLEOTIDE SEQUENCE</scope>
    <source>
        <strain evidence="3">SCC3193</strain>
    </source>
</reference>
<dbReference type="PANTHER" id="PTHR34216">
    <property type="match status" value="1"/>
</dbReference>
<evidence type="ECO:0000313" key="5">
    <source>
        <dbReference type="Proteomes" id="UP000008044"/>
    </source>
</evidence>
<reference evidence="3 5" key="1">
    <citation type="journal article" date="2012" name="J. Bacteriol.">
        <title>Genome sequence of Pectobacterium sp. strain SCC3193.</title>
        <authorList>
            <person name="Koskinen J.P."/>
            <person name="Laine P."/>
            <person name="Niemi O."/>
            <person name="Nykyri J."/>
            <person name="Harjunpaa H."/>
            <person name="Auvinen P."/>
            <person name="Paulin L."/>
            <person name="Pirhonen M."/>
            <person name="Palva T."/>
            <person name="Holm L."/>
        </authorList>
    </citation>
    <scope>NUCLEOTIDE SEQUENCE [LARGE SCALE GENOMIC DNA]</scope>
    <source>
        <strain evidence="3 5">SCC3193</strain>
    </source>
</reference>
<dbReference type="GO" id="GO:0005975">
    <property type="term" value="P:carbohydrate metabolic process"/>
    <property type="evidence" value="ECO:0007669"/>
    <property type="project" value="InterPro"/>
</dbReference>
<evidence type="ECO:0000313" key="4">
    <source>
        <dbReference type="EMBL" id="MBI0553326.1"/>
    </source>
</evidence>
<dbReference type="KEGG" id="pec:W5S_4793"/>
<dbReference type="PATRIC" id="fig|1166016.3.peg.4852"/>
<dbReference type="EMBL" id="WABS01000003">
    <property type="protein sequence ID" value="MBI0553326.1"/>
    <property type="molecule type" value="Genomic_DNA"/>
</dbReference>
<reference evidence="6" key="3">
    <citation type="submission" date="2023-07" db="EMBL/GenBank/DDBJ databases">
        <title>Identification of Pectobacterium versatile causing blackleg of potato from New York State with a whole genome sequencing approach.</title>
        <authorList>
            <person name="Ma X."/>
            <person name="Swingle B."/>
        </authorList>
    </citation>
    <scope>NUCLEOTIDE SEQUENCE [LARGE SCALE GENOMIC DNA]</scope>
    <source>
        <strain evidence="6">NY1588A</strain>
    </source>
</reference>
<protein>
    <submittedName>
        <fullName evidence="3">Biofilm PGA synthesis lipoprotein PgaB</fullName>
    </submittedName>
    <submittedName>
        <fullName evidence="4">Poly-beta-1,6-N-acetyl-D-glucosamine N-deacetylase PgaB</fullName>
        <ecNumber evidence="4">3.5.1.-</ecNumber>
    </submittedName>
</protein>
<keyword evidence="4" id="KW-0378">Hydrolase</keyword>
<accession>A0A0H3ICP1</accession>
<dbReference type="Pfam" id="PF01522">
    <property type="entry name" value="Polysacc_deac_1"/>
    <property type="match status" value="1"/>
</dbReference>
<dbReference type="STRING" id="1905730.W5S_4793"/>
<dbReference type="Proteomes" id="UP000008044">
    <property type="component" value="Chromosome"/>
</dbReference>
<feature type="domain" description="NodB homology" evidence="2">
    <location>
        <begin position="107"/>
        <end position="349"/>
    </location>
</feature>
<reference evidence="4" key="4">
    <citation type="submission" date="2024-05" db="EMBL/GenBank/DDBJ databases">
        <title>Identification of Pectobacterium versatile causing blackleg of potato from New York State with a whole genome sequencing approach.</title>
        <authorList>
            <person name="Ma X."/>
            <person name="Swingle B."/>
        </authorList>
    </citation>
    <scope>NUCLEOTIDE SEQUENCE</scope>
    <source>
        <strain evidence="4">NY1588A</strain>
    </source>
</reference>
<dbReference type="GO" id="GO:0043708">
    <property type="term" value="P:cell adhesion involved in biofilm formation"/>
    <property type="evidence" value="ECO:0007669"/>
    <property type="project" value="InterPro"/>
</dbReference>
<dbReference type="Gene3D" id="3.20.20.370">
    <property type="entry name" value="Glycoside hydrolase/deacetylase"/>
    <property type="match status" value="1"/>
</dbReference>
<evidence type="ECO:0000313" key="6">
    <source>
        <dbReference type="Proteomes" id="UP001194579"/>
    </source>
</evidence>
<dbReference type="HOGENOM" id="CLU_030024_9_2_6"/>
<keyword evidence="6" id="KW-1185">Reference proteome</keyword>
<dbReference type="RefSeq" id="WP_014702183.1">
    <property type="nucleotide sequence ID" value="NC_017845.1"/>
</dbReference>
<name>A0A0H3ICP1_PECPM</name>
<dbReference type="Pfam" id="PF14883">
    <property type="entry name" value="GHL13"/>
    <property type="match status" value="1"/>
</dbReference>
<dbReference type="PROSITE" id="PS51677">
    <property type="entry name" value="NODB"/>
    <property type="match status" value="1"/>
</dbReference>
<keyword evidence="1" id="KW-0732">Signal</keyword>
<dbReference type="SUPFAM" id="SSF88713">
    <property type="entry name" value="Glycoside hydrolase/deacetylase"/>
    <property type="match status" value="1"/>
</dbReference>
<dbReference type="InterPro" id="IPR011330">
    <property type="entry name" value="Glyco_hydro/deAcase_b/a-brl"/>
</dbReference>
<organism evidence="3 5">
    <name type="scientific">Pectobacterium parmentieri</name>
    <dbReference type="NCBI Taxonomy" id="1905730"/>
    <lineage>
        <taxon>Bacteria</taxon>
        <taxon>Pseudomonadati</taxon>
        <taxon>Pseudomonadota</taxon>
        <taxon>Gammaproteobacteria</taxon>
        <taxon>Enterobacterales</taxon>
        <taxon>Pectobacteriaceae</taxon>
        <taxon>Pectobacterium</taxon>
    </lineage>
</organism>
<dbReference type="PANTHER" id="PTHR34216:SF7">
    <property type="entry name" value="POLY-BETA-1,6-N-ACETYL-D-GLUCOSAMINE N-DEACETYLASE"/>
    <property type="match status" value="1"/>
</dbReference>
<proteinExistence type="predicted"/>